<protein>
    <submittedName>
        <fullName evidence="7">2-dehydro-3-deoxyphosphogluconate aldolase / (4S)-4-hydroxy-2-oxoglutarate aldolase</fullName>
    </submittedName>
    <submittedName>
        <fullName evidence="6">2-dehydro-3-deoxyphosphogluconate aldolase/(4S)-4-hydroxy-2-oxoglutarate aldolase</fullName>
    </submittedName>
</protein>
<reference evidence="6 8" key="2">
    <citation type="submission" date="2018-03" db="EMBL/GenBank/DDBJ databases">
        <title>Genomic Encyclopedia of Archaeal and Bacterial Type Strains, Phase II (KMG-II): from individual species to whole genera.</title>
        <authorList>
            <person name="Goeker M."/>
        </authorList>
    </citation>
    <scope>NUCLEOTIDE SEQUENCE [LARGE SCALE GENOMIC DNA]</scope>
    <source>
        <strain evidence="6 8">DSM 25227</strain>
    </source>
</reference>
<dbReference type="NCBIfam" id="TIGR01182">
    <property type="entry name" value="eda"/>
    <property type="match status" value="1"/>
</dbReference>
<gene>
    <name evidence="6" type="ORF">BCF38_11398</name>
    <name evidence="7" type="ORF">SAMN05421539_11398</name>
</gene>
<evidence type="ECO:0000256" key="4">
    <source>
        <dbReference type="ARBA" id="ARBA00023239"/>
    </source>
</evidence>
<dbReference type="SUPFAM" id="SSF51569">
    <property type="entry name" value="Aldolase"/>
    <property type="match status" value="1"/>
</dbReference>
<keyword evidence="4" id="KW-0456">Lyase</keyword>
<dbReference type="Gene3D" id="3.20.20.70">
    <property type="entry name" value="Aldolase class I"/>
    <property type="match status" value="1"/>
</dbReference>
<sequence>MQAADLIEVLQTVRVVPVIDPKSQADCLLAVDALVAGGATAIEITLRSDIAYDTFRAVRAAHPGIVLGAGSVMDSQTYEKAVSLGADFTISPGRCLTLEAYVAGKPVAHVPGVVTPTEIIAARQAGQTLLKFYPSEAAGGASALKDLGRIFPDVLMMPSGGIKEPMMPDYAALPGVLSVGGSWMYAEGGKHRPAPDVSKVMARSITAMRGAAQT</sequence>
<dbReference type="OrthoDB" id="9805177at2"/>
<dbReference type="Proteomes" id="UP000245839">
    <property type="component" value="Unassembled WGS sequence"/>
</dbReference>
<evidence type="ECO:0000313" key="7">
    <source>
        <dbReference type="EMBL" id="SSA50380.1"/>
    </source>
</evidence>
<evidence type="ECO:0000256" key="5">
    <source>
        <dbReference type="ARBA" id="ARBA00023277"/>
    </source>
</evidence>
<organism evidence="7 9">
    <name type="scientific">Jannaschia seohaensis</name>
    <dbReference type="NCBI Taxonomy" id="475081"/>
    <lineage>
        <taxon>Bacteria</taxon>
        <taxon>Pseudomonadati</taxon>
        <taxon>Pseudomonadota</taxon>
        <taxon>Alphaproteobacteria</taxon>
        <taxon>Rhodobacterales</taxon>
        <taxon>Roseobacteraceae</taxon>
        <taxon>Jannaschia</taxon>
    </lineage>
</organism>
<dbReference type="Pfam" id="PF01081">
    <property type="entry name" value="Aldolase"/>
    <property type="match status" value="1"/>
</dbReference>
<evidence type="ECO:0000313" key="8">
    <source>
        <dbReference type="Proteomes" id="UP000245839"/>
    </source>
</evidence>
<comment type="pathway">
    <text evidence="1">Carbohydrate acid metabolism.</text>
</comment>
<dbReference type="GO" id="GO:0016829">
    <property type="term" value="F:lyase activity"/>
    <property type="evidence" value="ECO:0007669"/>
    <property type="project" value="UniProtKB-KW"/>
</dbReference>
<evidence type="ECO:0000313" key="9">
    <source>
        <dbReference type="Proteomes" id="UP000251571"/>
    </source>
</evidence>
<dbReference type="InterPro" id="IPR013785">
    <property type="entry name" value="Aldolase_TIM"/>
</dbReference>
<dbReference type="RefSeq" id="WP_109565924.1">
    <property type="nucleotide sequence ID" value="NZ_QGDJ01000013.1"/>
</dbReference>
<accession>A0A2Y9B1J4</accession>
<evidence type="ECO:0000256" key="3">
    <source>
        <dbReference type="ARBA" id="ARBA00011233"/>
    </source>
</evidence>
<keyword evidence="5" id="KW-0119">Carbohydrate metabolism</keyword>
<evidence type="ECO:0000256" key="2">
    <source>
        <dbReference type="ARBA" id="ARBA00006906"/>
    </source>
</evidence>
<name>A0A2Y9B1J4_9RHOB</name>
<evidence type="ECO:0000256" key="1">
    <source>
        <dbReference type="ARBA" id="ARBA00004761"/>
    </source>
</evidence>
<dbReference type="PANTHER" id="PTHR30246">
    <property type="entry name" value="2-KETO-3-DEOXY-6-PHOSPHOGLUCONATE ALDOLASE"/>
    <property type="match status" value="1"/>
</dbReference>
<proteinExistence type="inferred from homology"/>
<dbReference type="InterPro" id="IPR000887">
    <property type="entry name" value="Aldlse_KDPG_KHG"/>
</dbReference>
<dbReference type="AlphaFoldDB" id="A0A2Y9B1J4"/>
<keyword evidence="8" id="KW-1185">Reference proteome</keyword>
<dbReference type="Proteomes" id="UP000251571">
    <property type="component" value="Unassembled WGS sequence"/>
</dbReference>
<comment type="subunit">
    <text evidence="3">Homotrimer.</text>
</comment>
<dbReference type="PANTHER" id="PTHR30246:SF1">
    <property type="entry name" value="2-DEHYDRO-3-DEOXY-6-PHOSPHOGALACTONATE ALDOLASE-RELATED"/>
    <property type="match status" value="1"/>
</dbReference>
<reference evidence="7 9" key="1">
    <citation type="submission" date="2016-10" db="EMBL/GenBank/DDBJ databases">
        <authorList>
            <person name="Cai Z."/>
        </authorList>
    </citation>
    <scope>NUCLEOTIDE SEQUENCE [LARGE SCALE GENOMIC DNA]</scope>
    <source>
        <strain evidence="7 9">DSM 25227</strain>
    </source>
</reference>
<dbReference type="EMBL" id="UETC01000013">
    <property type="protein sequence ID" value="SSA50380.1"/>
    <property type="molecule type" value="Genomic_DNA"/>
</dbReference>
<dbReference type="EMBL" id="QGDJ01000013">
    <property type="protein sequence ID" value="PWJ13867.1"/>
    <property type="molecule type" value="Genomic_DNA"/>
</dbReference>
<dbReference type="CDD" id="cd00452">
    <property type="entry name" value="KDPG_aldolase"/>
    <property type="match status" value="1"/>
</dbReference>
<comment type="similarity">
    <text evidence="2">Belongs to the KHG/KDPG aldolase family.</text>
</comment>
<evidence type="ECO:0000313" key="6">
    <source>
        <dbReference type="EMBL" id="PWJ13867.1"/>
    </source>
</evidence>